<evidence type="ECO:0000313" key="4">
    <source>
        <dbReference type="Proteomes" id="UP001549047"/>
    </source>
</evidence>
<dbReference type="EMBL" id="JBEPMB010000007">
    <property type="protein sequence ID" value="MET3615384.1"/>
    <property type="molecule type" value="Genomic_DNA"/>
</dbReference>
<evidence type="ECO:0000313" key="3">
    <source>
        <dbReference type="EMBL" id="MET3615384.1"/>
    </source>
</evidence>
<protein>
    <recommendedName>
        <fullName evidence="5">YcxB-like protein domain-containing protein</fullName>
    </recommendedName>
</protein>
<dbReference type="Proteomes" id="UP001549047">
    <property type="component" value="Unassembled WGS sequence"/>
</dbReference>
<keyword evidence="2" id="KW-1133">Transmembrane helix</keyword>
<organism evidence="3 4">
    <name type="scientific">Rhizobium aquaticum</name>
    <dbReference type="NCBI Taxonomy" id="1549636"/>
    <lineage>
        <taxon>Bacteria</taxon>
        <taxon>Pseudomonadati</taxon>
        <taxon>Pseudomonadota</taxon>
        <taxon>Alphaproteobacteria</taxon>
        <taxon>Hyphomicrobiales</taxon>
        <taxon>Rhizobiaceae</taxon>
        <taxon>Rhizobium/Agrobacterium group</taxon>
        <taxon>Rhizobium</taxon>
    </lineage>
</organism>
<feature type="region of interest" description="Disordered" evidence="1">
    <location>
        <begin position="194"/>
        <end position="226"/>
    </location>
</feature>
<feature type="transmembrane region" description="Helical" evidence="2">
    <location>
        <begin position="41"/>
        <end position="58"/>
    </location>
</feature>
<gene>
    <name evidence="3" type="ORF">ABID16_003728</name>
</gene>
<keyword evidence="4" id="KW-1185">Reference proteome</keyword>
<keyword evidence="2" id="KW-0472">Membrane</keyword>
<name>A0ABV2J6G5_9HYPH</name>
<feature type="transmembrane region" description="Helical" evidence="2">
    <location>
        <begin position="78"/>
        <end position="98"/>
    </location>
</feature>
<evidence type="ECO:0000256" key="1">
    <source>
        <dbReference type="SAM" id="MobiDB-lite"/>
    </source>
</evidence>
<proteinExistence type="predicted"/>
<reference evidence="3 4" key="1">
    <citation type="submission" date="2024-06" db="EMBL/GenBank/DDBJ databases">
        <title>Genomic Encyclopedia of Type Strains, Phase IV (KMG-IV): sequencing the most valuable type-strain genomes for metagenomic binning, comparative biology and taxonomic classification.</title>
        <authorList>
            <person name="Goeker M."/>
        </authorList>
    </citation>
    <scope>NUCLEOTIDE SEQUENCE [LARGE SCALE GENOMIC DNA]</scope>
    <source>
        <strain evidence="3 4">DSM 29780</strain>
    </source>
</reference>
<sequence>MNPFGARVTQLSFKRLPEEHADVMLRAGKLFLQSRSRRKPVPYLIGAVIFGVVCGVGIEAFRQFVLAPYFGINALPTIQVVAFEMLPVMLAIAAGAVIQREIVRRGRRKRLIASLAENVMIDVDIYERGMETSIGGVFAYCSWPAFRDVQMEKNAITFFRDDALFSIPARAFKDRKEFEARGQEIVDLWKRARSSVRAEPPRAEPQRSEPLRKDPPPLDLGGETRH</sequence>
<evidence type="ECO:0008006" key="5">
    <source>
        <dbReference type="Google" id="ProtNLM"/>
    </source>
</evidence>
<evidence type="ECO:0000256" key="2">
    <source>
        <dbReference type="SAM" id="Phobius"/>
    </source>
</evidence>
<dbReference type="RefSeq" id="WP_354557862.1">
    <property type="nucleotide sequence ID" value="NZ_JBEPMB010000007.1"/>
</dbReference>
<comment type="caution">
    <text evidence="3">The sequence shown here is derived from an EMBL/GenBank/DDBJ whole genome shotgun (WGS) entry which is preliminary data.</text>
</comment>
<feature type="compositionally biased region" description="Basic and acidic residues" evidence="1">
    <location>
        <begin position="199"/>
        <end position="226"/>
    </location>
</feature>
<accession>A0ABV2J6G5</accession>
<keyword evidence="2" id="KW-0812">Transmembrane</keyword>